<keyword evidence="2" id="KW-1185">Reference proteome</keyword>
<comment type="caution">
    <text evidence="1">The sequence shown here is derived from an EMBL/GenBank/DDBJ whole genome shotgun (WGS) entry which is preliminary data.</text>
</comment>
<gene>
    <name evidence="1" type="ORF">JHL16_12775</name>
</gene>
<dbReference type="Proteomes" id="UP000616151">
    <property type="component" value="Unassembled WGS sequence"/>
</dbReference>
<protein>
    <submittedName>
        <fullName evidence="1">ABC transporter permease</fullName>
    </submittedName>
</protein>
<dbReference type="EMBL" id="JAENHL010000007">
    <property type="protein sequence ID" value="MBK1867223.1"/>
    <property type="molecule type" value="Genomic_DNA"/>
</dbReference>
<evidence type="ECO:0000313" key="1">
    <source>
        <dbReference type="EMBL" id="MBK1867223.1"/>
    </source>
</evidence>
<name>A0ACC5R3N2_9HYPH</name>
<accession>A0ACC5R3N2</accession>
<proteinExistence type="predicted"/>
<evidence type="ECO:0000313" key="2">
    <source>
        <dbReference type="Proteomes" id="UP000616151"/>
    </source>
</evidence>
<sequence length="313" mass="31647">MAQLLARISPIWFAVILFYVLAGIVSPAMLSTGQALNVLQVAALLGLVATGQVIALLVGGIDLSVGGVVTLTNIVATSIMLGQDSSIPLAIAVCLLLGILVGALNGFMVAVLKVAPLITTLAMNSILFGAALVYTGGATRGTAAPAFKIIGQGAVLGIPLSAVAWLAVAIAVAVILRRTIFGRWIYAVGANSEAAALMGVPVKRTLIGAYVMCSVMAVLGGLLITSYIGNPSLGIGEQFLLNSVAAVVVGGAALTGGVGSAVATIGGALFMTVLVSFTNIARVSTGTQYIVQGALIILSVMVYRALAEKRRIT</sequence>
<organism evidence="1 2">
    <name type="scientific">Taklimakanibacter albus</name>
    <dbReference type="NCBI Taxonomy" id="2800327"/>
    <lineage>
        <taxon>Bacteria</taxon>
        <taxon>Pseudomonadati</taxon>
        <taxon>Pseudomonadota</taxon>
        <taxon>Alphaproteobacteria</taxon>
        <taxon>Hyphomicrobiales</taxon>
        <taxon>Aestuariivirgaceae</taxon>
        <taxon>Taklimakanibacter</taxon>
    </lineage>
</organism>
<reference evidence="1" key="1">
    <citation type="submission" date="2021-01" db="EMBL/GenBank/DDBJ databases">
        <authorList>
            <person name="Sun Q."/>
        </authorList>
    </citation>
    <scope>NUCLEOTIDE SEQUENCE</scope>
    <source>
        <strain evidence="1">YIM B02566</strain>
    </source>
</reference>